<feature type="transmembrane region" description="Helical" evidence="6">
    <location>
        <begin position="329"/>
        <end position="350"/>
    </location>
</feature>
<feature type="transmembrane region" description="Helical" evidence="6">
    <location>
        <begin position="419"/>
        <end position="441"/>
    </location>
</feature>
<feature type="transmembrane region" description="Helical" evidence="6">
    <location>
        <begin position="126"/>
        <end position="145"/>
    </location>
</feature>
<name>A0A1Q5QBI1_TALAT</name>
<dbReference type="PANTHER" id="PTHR23501:SF201">
    <property type="entry name" value="MFS AFLATOXIN EFFLUX PUMP"/>
    <property type="match status" value="1"/>
</dbReference>
<dbReference type="FunFam" id="1.20.1720.10:FF:000012">
    <property type="entry name" value="MFS toxin efflux pump (AflT)"/>
    <property type="match status" value="1"/>
</dbReference>
<proteinExistence type="predicted"/>
<dbReference type="Pfam" id="PF07690">
    <property type="entry name" value="MFS_1"/>
    <property type="match status" value="1"/>
</dbReference>
<dbReference type="CDD" id="cd17502">
    <property type="entry name" value="MFS_Azr1_MDR_like"/>
    <property type="match status" value="1"/>
</dbReference>
<feature type="transmembrane region" description="Helical" evidence="6">
    <location>
        <begin position="96"/>
        <end position="114"/>
    </location>
</feature>
<accession>A0A1Q5QBI1</accession>
<comment type="caution">
    <text evidence="8">The sequence shown here is derived from an EMBL/GenBank/DDBJ whole genome shotgun (WGS) entry which is preliminary data.</text>
</comment>
<feature type="transmembrane region" description="Helical" evidence="6">
    <location>
        <begin position="151"/>
        <end position="172"/>
    </location>
</feature>
<feature type="transmembrane region" description="Helical" evidence="6">
    <location>
        <begin position="58"/>
        <end position="84"/>
    </location>
</feature>
<feature type="region of interest" description="Disordered" evidence="5">
    <location>
        <begin position="1"/>
        <end position="46"/>
    </location>
</feature>
<feature type="transmembrane region" description="Helical" evidence="6">
    <location>
        <begin position="288"/>
        <end position="308"/>
    </location>
</feature>
<feature type="transmembrane region" description="Helical" evidence="6">
    <location>
        <begin position="388"/>
        <end position="407"/>
    </location>
</feature>
<evidence type="ECO:0000256" key="2">
    <source>
        <dbReference type="ARBA" id="ARBA00022692"/>
    </source>
</evidence>
<gene>
    <name evidence="8" type="ORF">UA08_01711</name>
</gene>
<evidence type="ECO:0000256" key="5">
    <source>
        <dbReference type="SAM" id="MobiDB-lite"/>
    </source>
</evidence>
<comment type="subcellular location">
    <subcellularLocation>
        <location evidence="1">Membrane</location>
        <topology evidence="1">Multi-pass membrane protein</topology>
    </subcellularLocation>
</comment>
<reference evidence="8 9" key="1">
    <citation type="submission" date="2015-06" db="EMBL/GenBank/DDBJ databases">
        <title>Talaromyces atroroseus IBT 11181 draft genome.</title>
        <authorList>
            <person name="Rasmussen K.B."/>
            <person name="Rasmussen S."/>
            <person name="Petersen B."/>
            <person name="Sicheritz-Ponten T."/>
            <person name="Mortensen U.H."/>
            <person name="Thrane U."/>
        </authorList>
    </citation>
    <scope>NUCLEOTIDE SEQUENCE [LARGE SCALE GENOMIC DNA]</scope>
    <source>
        <strain evidence="8 9">IBT 11181</strain>
    </source>
</reference>
<dbReference type="GO" id="GO:0022857">
    <property type="term" value="F:transmembrane transporter activity"/>
    <property type="evidence" value="ECO:0007669"/>
    <property type="project" value="InterPro"/>
</dbReference>
<evidence type="ECO:0000256" key="1">
    <source>
        <dbReference type="ARBA" id="ARBA00004141"/>
    </source>
</evidence>
<evidence type="ECO:0000256" key="4">
    <source>
        <dbReference type="ARBA" id="ARBA00023136"/>
    </source>
</evidence>
<dbReference type="InterPro" id="IPR036259">
    <property type="entry name" value="MFS_trans_sf"/>
</dbReference>
<feature type="domain" description="Major facilitator superfamily (MFS) profile" evidence="7">
    <location>
        <begin position="61"/>
        <end position="517"/>
    </location>
</feature>
<dbReference type="Gene3D" id="1.20.1250.20">
    <property type="entry name" value="MFS general substrate transporter like domains"/>
    <property type="match status" value="1"/>
</dbReference>
<dbReference type="PANTHER" id="PTHR23501">
    <property type="entry name" value="MAJOR FACILITATOR SUPERFAMILY"/>
    <property type="match status" value="1"/>
</dbReference>
<feature type="compositionally biased region" description="Polar residues" evidence="5">
    <location>
        <begin position="19"/>
        <end position="29"/>
    </location>
</feature>
<evidence type="ECO:0000256" key="3">
    <source>
        <dbReference type="ARBA" id="ARBA00022989"/>
    </source>
</evidence>
<evidence type="ECO:0000313" key="9">
    <source>
        <dbReference type="Proteomes" id="UP000214365"/>
    </source>
</evidence>
<dbReference type="EMBL" id="LFMY01000002">
    <property type="protein sequence ID" value="OKL63295.1"/>
    <property type="molecule type" value="Genomic_DNA"/>
</dbReference>
<protein>
    <recommendedName>
        <fullName evidence="7">Major facilitator superfamily (MFS) profile domain-containing protein</fullName>
    </recommendedName>
</protein>
<dbReference type="FunFam" id="1.20.1250.20:FF:000196">
    <property type="entry name" value="MFS toxin efflux pump (AflT)"/>
    <property type="match status" value="1"/>
</dbReference>
<dbReference type="Gene3D" id="1.20.1720.10">
    <property type="entry name" value="Multidrug resistance protein D"/>
    <property type="match status" value="1"/>
</dbReference>
<dbReference type="OrthoDB" id="10021397at2759"/>
<organism evidence="8 9">
    <name type="scientific">Talaromyces atroroseus</name>
    <dbReference type="NCBI Taxonomy" id="1441469"/>
    <lineage>
        <taxon>Eukaryota</taxon>
        <taxon>Fungi</taxon>
        <taxon>Dikarya</taxon>
        <taxon>Ascomycota</taxon>
        <taxon>Pezizomycotina</taxon>
        <taxon>Eurotiomycetes</taxon>
        <taxon>Eurotiomycetidae</taxon>
        <taxon>Eurotiales</taxon>
        <taxon>Trichocomaceae</taxon>
        <taxon>Talaromyces</taxon>
        <taxon>Talaromyces sect. Trachyspermi</taxon>
    </lineage>
</organism>
<dbReference type="InterPro" id="IPR011701">
    <property type="entry name" value="MFS"/>
</dbReference>
<dbReference type="RefSeq" id="XP_020123416.1">
    <property type="nucleotide sequence ID" value="XM_020261405.1"/>
</dbReference>
<dbReference type="InterPro" id="IPR020846">
    <property type="entry name" value="MFS_dom"/>
</dbReference>
<feature type="transmembrane region" description="Helical" evidence="6">
    <location>
        <begin position="255"/>
        <end position="276"/>
    </location>
</feature>
<dbReference type="GO" id="GO:0005886">
    <property type="term" value="C:plasma membrane"/>
    <property type="evidence" value="ECO:0007669"/>
    <property type="project" value="TreeGrafter"/>
</dbReference>
<dbReference type="PROSITE" id="PS50850">
    <property type="entry name" value="MFS"/>
    <property type="match status" value="1"/>
</dbReference>
<keyword evidence="4 6" id="KW-0472">Membrane</keyword>
<feature type="transmembrane region" description="Helical" evidence="6">
    <location>
        <begin position="211"/>
        <end position="234"/>
    </location>
</feature>
<dbReference type="GeneID" id="31001466"/>
<evidence type="ECO:0000256" key="6">
    <source>
        <dbReference type="SAM" id="Phobius"/>
    </source>
</evidence>
<feature type="transmembrane region" description="Helical" evidence="6">
    <location>
        <begin position="362"/>
        <end position="381"/>
    </location>
</feature>
<feature type="transmembrane region" description="Helical" evidence="6">
    <location>
        <begin position="453"/>
        <end position="476"/>
    </location>
</feature>
<feature type="transmembrane region" description="Helical" evidence="6">
    <location>
        <begin position="184"/>
        <end position="205"/>
    </location>
</feature>
<feature type="transmembrane region" description="Helical" evidence="6">
    <location>
        <begin position="532"/>
        <end position="552"/>
    </location>
</feature>
<dbReference type="AlphaFoldDB" id="A0A1Q5QBI1"/>
<keyword evidence="3 6" id="KW-1133">Transmembrane helix</keyword>
<sequence>MAEDPDRQASVLGEMSAPTRESTFQSDKVLTQEKPPEAANNSPKDAAVEHEYPGPWSLAAIMVALYFAVFLVALDRTIIATAIPRITDDFHALGDIAWYGSAYLLTSCSFQLLYGRIYTFYKPKWVFLAAIIIFEIGSAVCGAAPTSTAFIVGRALAGLGACGIFSGCIVIITDAVPLRKRPMMTGFMGSLFGIASVVAPVMGGAFTDNVSWRWCFYINLPIGAVTILVILFILKASPPPNPSPAHTPLERLNQLDPLGTAAFLPGMVCLILALTWGGTAYAWSNERIIALFVLSGVLIIAFVLIQMWKQETASVPPRLAKKRTIAAGFLFSFCVGSSMMIFVYYLPIWFQAIKGVSAVKSGIMNIPLVLSLVIGSIFAGVAVSRLGYFTPFMLAGSVIMSIGAGLISTFTTTTGHSKWIGYQFLFGIGIGLGMQQGSVAAQTVLDRKDVPTGASLMMLAQAFGGAVFLAVAQTIFGNSLSSQLHANIPGPNGAEVAAAVINAGATGFRKVVPPEDLPLILPAYNKALTNTFYAGVGLACASIIGGLATEWVSVKKPEQKKEPVPKDEEA</sequence>
<dbReference type="SUPFAM" id="SSF103473">
    <property type="entry name" value="MFS general substrate transporter"/>
    <property type="match status" value="1"/>
</dbReference>
<keyword evidence="2 6" id="KW-0812">Transmembrane</keyword>
<evidence type="ECO:0000259" key="7">
    <source>
        <dbReference type="PROSITE" id="PS50850"/>
    </source>
</evidence>
<keyword evidence="9" id="KW-1185">Reference proteome</keyword>
<evidence type="ECO:0000313" key="8">
    <source>
        <dbReference type="EMBL" id="OKL63295.1"/>
    </source>
</evidence>
<dbReference type="Proteomes" id="UP000214365">
    <property type="component" value="Unassembled WGS sequence"/>
</dbReference>